<sequence length="67" mass="7535">MELVTGKLIRIAHCIAYSILIKQSNVSSNNAMTITRNSVPFKDFSRNMQVVRAAILSLYLEKCSESE</sequence>
<evidence type="ECO:0000313" key="2">
    <source>
        <dbReference type="Proteomes" id="UP000054805"/>
    </source>
</evidence>
<name>A0A0V1H0Z5_TRIPS</name>
<organism evidence="1 2">
    <name type="scientific">Trichinella pseudospiralis</name>
    <name type="common">Parasitic roundworm</name>
    <dbReference type="NCBI Taxonomy" id="6337"/>
    <lineage>
        <taxon>Eukaryota</taxon>
        <taxon>Metazoa</taxon>
        <taxon>Ecdysozoa</taxon>
        <taxon>Nematoda</taxon>
        <taxon>Enoplea</taxon>
        <taxon>Dorylaimia</taxon>
        <taxon>Trichinellida</taxon>
        <taxon>Trichinellidae</taxon>
        <taxon>Trichinella</taxon>
    </lineage>
</organism>
<reference evidence="1 2" key="1">
    <citation type="submission" date="2015-01" db="EMBL/GenBank/DDBJ databases">
        <title>Evolution of Trichinella species and genotypes.</title>
        <authorList>
            <person name="Korhonen P.K."/>
            <person name="Edoardo P."/>
            <person name="Giuseppe L.R."/>
            <person name="Gasser R.B."/>
        </authorList>
    </citation>
    <scope>NUCLEOTIDE SEQUENCE [LARGE SCALE GENOMIC DNA]</scope>
    <source>
        <strain evidence="1">ISS588</strain>
    </source>
</reference>
<gene>
    <name evidence="1" type="ORF">T4B_7661</name>
</gene>
<comment type="caution">
    <text evidence="1">The sequence shown here is derived from an EMBL/GenBank/DDBJ whole genome shotgun (WGS) entry which is preliminary data.</text>
</comment>
<proteinExistence type="predicted"/>
<dbReference type="EMBL" id="JYDS01000498">
    <property type="protein sequence ID" value="KRZ04327.1"/>
    <property type="molecule type" value="Genomic_DNA"/>
</dbReference>
<protein>
    <submittedName>
        <fullName evidence="1">Uncharacterized protein</fullName>
    </submittedName>
</protein>
<accession>A0A0V1H0Z5</accession>
<dbReference type="AlphaFoldDB" id="A0A0V1H0Z5"/>
<evidence type="ECO:0000313" key="1">
    <source>
        <dbReference type="EMBL" id="KRZ04327.1"/>
    </source>
</evidence>
<keyword evidence="2" id="KW-1185">Reference proteome</keyword>
<dbReference type="Proteomes" id="UP000054805">
    <property type="component" value="Unassembled WGS sequence"/>
</dbReference>